<name>A0ABQ5FFI6_9ASTR</name>
<dbReference type="Proteomes" id="UP001151760">
    <property type="component" value="Unassembled WGS sequence"/>
</dbReference>
<organism evidence="1 2">
    <name type="scientific">Tanacetum coccineum</name>
    <dbReference type="NCBI Taxonomy" id="301880"/>
    <lineage>
        <taxon>Eukaryota</taxon>
        <taxon>Viridiplantae</taxon>
        <taxon>Streptophyta</taxon>
        <taxon>Embryophyta</taxon>
        <taxon>Tracheophyta</taxon>
        <taxon>Spermatophyta</taxon>
        <taxon>Magnoliopsida</taxon>
        <taxon>eudicotyledons</taxon>
        <taxon>Gunneridae</taxon>
        <taxon>Pentapetalae</taxon>
        <taxon>asterids</taxon>
        <taxon>campanulids</taxon>
        <taxon>Asterales</taxon>
        <taxon>Asteraceae</taxon>
        <taxon>Asteroideae</taxon>
        <taxon>Anthemideae</taxon>
        <taxon>Anthemidinae</taxon>
        <taxon>Tanacetum</taxon>
    </lineage>
</organism>
<protein>
    <recommendedName>
        <fullName evidence="3">Reverse transcriptase Ty1/copia-type domain-containing protein</fullName>
    </recommendedName>
</protein>
<evidence type="ECO:0000313" key="2">
    <source>
        <dbReference type="Proteomes" id="UP001151760"/>
    </source>
</evidence>
<reference evidence="1" key="2">
    <citation type="submission" date="2022-01" db="EMBL/GenBank/DDBJ databases">
        <authorList>
            <person name="Yamashiro T."/>
            <person name="Shiraishi A."/>
            <person name="Satake H."/>
            <person name="Nakayama K."/>
        </authorList>
    </citation>
    <scope>NUCLEOTIDE SEQUENCE</scope>
</reference>
<sequence length="167" mass="18827">MARIQKDSLYTSQDSMLYKDAFGLKNAECHHTTHRKINAFDGASGAANLEVYVDDLVIKRPHQGRVVDAYIEEIIQALGRKINMKLQSIKNALLGYRRHVTRVLAEKNPILHQAAGLNMSLSKSADKSHSPCSISLQEVVRRRETSMDYKAEELTRSQAAYSSDFPH</sequence>
<evidence type="ECO:0008006" key="3">
    <source>
        <dbReference type="Google" id="ProtNLM"/>
    </source>
</evidence>
<accession>A0ABQ5FFI6</accession>
<keyword evidence="2" id="KW-1185">Reference proteome</keyword>
<gene>
    <name evidence="1" type="ORF">Tco_1005714</name>
</gene>
<proteinExistence type="predicted"/>
<comment type="caution">
    <text evidence="1">The sequence shown here is derived from an EMBL/GenBank/DDBJ whole genome shotgun (WGS) entry which is preliminary data.</text>
</comment>
<evidence type="ECO:0000313" key="1">
    <source>
        <dbReference type="EMBL" id="GJT62181.1"/>
    </source>
</evidence>
<dbReference type="EMBL" id="BQNB010017353">
    <property type="protein sequence ID" value="GJT62181.1"/>
    <property type="molecule type" value="Genomic_DNA"/>
</dbReference>
<reference evidence="1" key="1">
    <citation type="journal article" date="2022" name="Int. J. Mol. Sci.">
        <title>Draft Genome of Tanacetum Coccineum: Genomic Comparison of Closely Related Tanacetum-Family Plants.</title>
        <authorList>
            <person name="Yamashiro T."/>
            <person name="Shiraishi A."/>
            <person name="Nakayama K."/>
            <person name="Satake H."/>
        </authorList>
    </citation>
    <scope>NUCLEOTIDE SEQUENCE</scope>
</reference>